<proteinExistence type="predicted"/>
<keyword evidence="2" id="KW-1185">Reference proteome</keyword>
<dbReference type="Pfam" id="PF18950">
    <property type="entry name" value="DUF5694"/>
    <property type="match status" value="1"/>
</dbReference>
<dbReference type="InterPro" id="IPR043749">
    <property type="entry name" value="DUF5694"/>
</dbReference>
<accession>A0ABS8H1T0</accession>
<dbReference type="Proteomes" id="UP001198830">
    <property type="component" value="Unassembled WGS sequence"/>
</dbReference>
<dbReference type="EMBL" id="JAJGNP010000001">
    <property type="protein sequence ID" value="MCC4231551.1"/>
    <property type="molecule type" value="Genomic_DNA"/>
</dbReference>
<protein>
    <submittedName>
        <fullName evidence="1">DUF5694 domain-containing protein</fullName>
    </submittedName>
</protein>
<evidence type="ECO:0000313" key="2">
    <source>
        <dbReference type="Proteomes" id="UP001198830"/>
    </source>
</evidence>
<comment type="caution">
    <text evidence="1">The sequence shown here is derived from an EMBL/GenBank/DDBJ whole genome shotgun (WGS) entry which is preliminary data.</text>
</comment>
<sequence length="350" mass="38415">MSPVSLWVVAFLAGAGFDPGTLKDVAGPPNEVMVLGTPHLSNWPESFEAKQLDPLLDRLAGWKPQAIAVESLSGLQCDALRRFPSRYADTVKDYCWDAAPARQATGLDVLAATAHVDRLLANWPANPTAGDRRHLAALFLASADQGSALVQWLRLPPSERHAGDGLDATLVARLEMLRGRHNEEFLIAAPLAARLGLERLAQIDDHSADRAYRNAEEEKAAGEALMKAWDNPATNRRKAADATLSKGIGLGEGVLTLYRNYNAPDQARIIYDSDFGAALNEPSPQRYGRNYAGYWETRNLRMAANIRDILGAVPGQRMLVIVGASHKFYLQAYLNMMHDVRLVDTRVALR</sequence>
<reference evidence="1 2" key="1">
    <citation type="submission" date="2021-10" db="EMBL/GenBank/DDBJ databases">
        <title>The diversity and Nitrogen Metabolism of Culturable Nitrate-Utilizing Bacteria Within the Oxygen Minimum Zone of the Changjiang (Yangtze River)Estuary.</title>
        <authorList>
            <person name="Zhang D."/>
            <person name="Zheng J."/>
            <person name="Liu S."/>
            <person name="He W."/>
        </authorList>
    </citation>
    <scope>NUCLEOTIDE SEQUENCE [LARGE SCALE GENOMIC DNA]</scope>
    <source>
        <strain evidence="1 2">FXH275-2</strain>
    </source>
</reference>
<dbReference type="RefSeq" id="WP_228226050.1">
    <property type="nucleotide sequence ID" value="NZ_JAJGNP010000001.1"/>
</dbReference>
<organism evidence="1 2">
    <name type="scientific">Sphingobium soli</name>
    <dbReference type="NCBI Taxonomy" id="1591116"/>
    <lineage>
        <taxon>Bacteria</taxon>
        <taxon>Pseudomonadati</taxon>
        <taxon>Pseudomonadota</taxon>
        <taxon>Alphaproteobacteria</taxon>
        <taxon>Sphingomonadales</taxon>
        <taxon>Sphingomonadaceae</taxon>
        <taxon>Sphingobium</taxon>
    </lineage>
</organism>
<evidence type="ECO:0000313" key="1">
    <source>
        <dbReference type="EMBL" id="MCC4231551.1"/>
    </source>
</evidence>
<gene>
    <name evidence="1" type="ORF">LL253_02470</name>
</gene>
<name>A0ABS8H1T0_9SPHN</name>